<reference evidence="2" key="1">
    <citation type="journal article" date="2014" name="Int. J. Syst. Evol. Microbiol.">
        <title>Complete genome sequence of Corynebacterium casei LMG S-19264T (=DSM 44701T), isolated from a smear-ripened cheese.</title>
        <authorList>
            <consortium name="US DOE Joint Genome Institute (JGI-PGF)"/>
            <person name="Walter F."/>
            <person name="Albersmeier A."/>
            <person name="Kalinowski J."/>
            <person name="Ruckert C."/>
        </authorList>
    </citation>
    <scope>NUCLEOTIDE SEQUENCE</scope>
    <source>
        <strain evidence="2">NBRC 101628</strain>
    </source>
</reference>
<keyword evidence="1" id="KW-0472">Membrane</keyword>
<dbReference type="PANTHER" id="PTHR38684">
    <property type="entry name" value="PROTEIN AMPE"/>
    <property type="match status" value="1"/>
</dbReference>
<accession>A0AA37RXF1</accession>
<keyword evidence="1" id="KW-1133">Transmembrane helix</keyword>
<dbReference type="EMBL" id="BSNC01000006">
    <property type="protein sequence ID" value="GLP97460.1"/>
    <property type="molecule type" value="Genomic_DNA"/>
</dbReference>
<organism evidence="2 3">
    <name type="scientific">Paraferrimonas sedimenticola</name>
    <dbReference type="NCBI Taxonomy" id="375674"/>
    <lineage>
        <taxon>Bacteria</taxon>
        <taxon>Pseudomonadati</taxon>
        <taxon>Pseudomonadota</taxon>
        <taxon>Gammaproteobacteria</taxon>
        <taxon>Alteromonadales</taxon>
        <taxon>Ferrimonadaceae</taxon>
        <taxon>Paraferrimonas</taxon>
    </lineage>
</organism>
<dbReference type="GO" id="GO:0005886">
    <property type="term" value="C:plasma membrane"/>
    <property type="evidence" value="ECO:0007669"/>
    <property type="project" value="TreeGrafter"/>
</dbReference>
<dbReference type="GO" id="GO:0046677">
    <property type="term" value="P:response to antibiotic"/>
    <property type="evidence" value="ECO:0007669"/>
    <property type="project" value="TreeGrafter"/>
</dbReference>
<evidence type="ECO:0000313" key="2">
    <source>
        <dbReference type="EMBL" id="GLP97460.1"/>
    </source>
</evidence>
<evidence type="ECO:0000256" key="1">
    <source>
        <dbReference type="SAM" id="Phobius"/>
    </source>
</evidence>
<keyword evidence="3" id="KW-1185">Reference proteome</keyword>
<dbReference type="InterPro" id="IPR052966">
    <property type="entry name" value="Beta-lactamase_Reg"/>
</dbReference>
<keyword evidence="1" id="KW-0812">Transmembrane</keyword>
<dbReference type="Proteomes" id="UP001161422">
    <property type="component" value="Unassembled WGS sequence"/>
</dbReference>
<dbReference type="RefSeq" id="WP_095504699.1">
    <property type="nucleotide sequence ID" value="NZ_BSNC01000006.1"/>
</dbReference>
<dbReference type="InterPro" id="IPR031347">
    <property type="entry name" value="AmpE"/>
</dbReference>
<proteinExistence type="predicted"/>
<name>A0AA37RXF1_9GAMM</name>
<dbReference type="PANTHER" id="PTHR38684:SF1">
    <property type="entry name" value="PROTEIN AMPE"/>
    <property type="match status" value="1"/>
</dbReference>
<feature type="transmembrane region" description="Helical" evidence="1">
    <location>
        <begin position="145"/>
        <end position="164"/>
    </location>
</feature>
<dbReference type="Pfam" id="PF17113">
    <property type="entry name" value="AmpE"/>
    <property type="match status" value="1"/>
</dbReference>
<sequence>MALFSLLLALLLDRIKVVKPQWSDRPIHAWVAKQWLADHPSSQFRLAAAVLAPSVVVYLLLSLVGSALWGVIGLLIWCAAAVALLNHLPIRNHFSGYLKAARRGDSQACYHYAQQLDPHTDINSIDSAELGRYIGQTVAWLNYRYFAAVVIYFALFGPVGGLLYSSLRYHADRLQLSHQCPSWLSDFLAIADWAPSRLLALGYMLSGHFTSAMPVWQRYAVDWQTPARTVIGEVALAAEHLPNTPNDSEEKPPICVESTLALLKLARRNFILLLVFISLLTIFGVIA</sequence>
<feature type="transmembrane region" description="Helical" evidence="1">
    <location>
        <begin position="270"/>
        <end position="286"/>
    </location>
</feature>
<gene>
    <name evidence="2" type="primary">ampE</name>
    <name evidence="2" type="ORF">GCM10007895_27670</name>
</gene>
<evidence type="ECO:0000313" key="3">
    <source>
        <dbReference type="Proteomes" id="UP001161422"/>
    </source>
</evidence>
<dbReference type="NCBIfam" id="NF008219">
    <property type="entry name" value="PRK10987.1"/>
    <property type="match status" value="1"/>
</dbReference>
<comment type="caution">
    <text evidence="2">The sequence shown here is derived from an EMBL/GenBank/DDBJ whole genome shotgun (WGS) entry which is preliminary data.</text>
</comment>
<feature type="transmembrane region" description="Helical" evidence="1">
    <location>
        <begin position="68"/>
        <end position="88"/>
    </location>
</feature>
<feature type="transmembrane region" description="Helical" evidence="1">
    <location>
        <begin position="44"/>
        <end position="61"/>
    </location>
</feature>
<reference evidence="2" key="2">
    <citation type="submission" date="2023-01" db="EMBL/GenBank/DDBJ databases">
        <title>Draft genome sequence of Paraferrimonas sedimenticola strain NBRC 101628.</title>
        <authorList>
            <person name="Sun Q."/>
            <person name="Mori K."/>
        </authorList>
    </citation>
    <scope>NUCLEOTIDE SEQUENCE</scope>
    <source>
        <strain evidence="2">NBRC 101628</strain>
    </source>
</reference>
<protein>
    <submittedName>
        <fullName evidence="2">Beta-lactamase regulator AmpE</fullName>
    </submittedName>
</protein>
<dbReference type="AlphaFoldDB" id="A0AA37RXF1"/>